<sequence precursor="true">MRLALVFAALLALPAQAQQDQTLADIRQQLSVLQVELQGLTRELSTTGAPAVSVGGSSVLERIDSIEAELRRLTQATERMSFRIESVAQDGGRRIEDLRFQLCELTPDCELSALPAPTPLGGAAETGAAAGGSIAPAPEAPAGGGAQMAVGEQAEFDAAQAALEEGRNAEAAQAFERFLTAYPTGPLSGDAQFFRGQALAADGQAAPAARAYLEAFSGNPEGTRAPAALLGLGRALGELGQTDEACLTLAEVGTRFPQAPAAGEAQSARAELGCL</sequence>
<reference evidence="3 4" key="1">
    <citation type="submission" date="2023-04" db="EMBL/GenBank/DDBJ databases">
        <title>Jannaschia ovalis sp. nov., a marine bacterium isolated from sea tidal flat.</title>
        <authorList>
            <person name="Kwon D.Y."/>
            <person name="Kim J.-J."/>
        </authorList>
    </citation>
    <scope>NUCLEOTIDE SEQUENCE [LARGE SCALE GENOMIC DNA]</scope>
    <source>
        <strain evidence="3 4">GRR-S6-38</strain>
    </source>
</reference>
<dbReference type="Pfam" id="PF13174">
    <property type="entry name" value="TPR_6"/>
    <property type="match status" value="1"/>
</dbReference>
<comment type="function">
    <text evidence="1">Mediates coordination of peptidoglycan synthesis and outer membrane constriction during cell division.</text>
</comment>
<dbReference type="SUPFAM" id="SSF48452">
    <property type="entry name" value="TPR-like"/>
    <property type="match status" value="1"/>
</dbReference>
<dbReference type="InterPro" id="IPR019734">
    <property type="entry name" value="TPR_rpt"/>
</dbReference>
<proteinExistence type="inferred from homology"/>
<accession>A0ABY8LDH7</accession>
<keyword evidence="1" id="KW-0131">Cell cycle</keyword>
<dbReference type="NCBIfam" id="TIGR02795">
    <property type="entry name" value="tol_pal_ybgF"/>
    <property type="match status" value="1"/>
</dbReference>
<dbReference type="InterPro" id="IPR011990">
    <property type="entry name" value="TPR-like_helical_dom_sf"/>
</dbReference>
<keyword evidence="1" id="KW-0574">Periplasm</keyword>
<evidence type="ECO:0000313" key="3">
    <source>
        <dbReference type="EMBL" id="WGH79375.1"/>
    </source>
</evidence>
<gene>
    <name evidence="3" type="primary">ybgF</name>
    <name evidence="1" type="synonym">cpoB</name>
    <name evidence="3" type="ORF">P8627_03665</name>
</gene>
<dbReference type="HAMAP" id="MF_02066">
    <property type="entry name" value="CpoB"/>
    <property type="match status" value="1"/>
</dbReference>
<name>A0ABY8LDH7_9RHOB</name>
<protein>
    <recommendedName>
        <fullName evidence="1">Cell division coordinator CpoB</fullName>
    </recommendedName>
</protein>
<evidence type="ECO:0000256" key="1">
    <source>
        <dbReference type="HAMAP-Rule" id="MF_02066"/>
    </source>
</evidence>
<dbReference type="InterPro" id="IPR034706">
    <property type="entry name" value="CpoB"/>
</dbReference>
<dbReference type="EMBL" id="CP122537">
    <property type="protein sequence ID" value="WGH79375.1"/>
    <property type="molecule type" value="Genomic_DNA"/>
</dbReference>
<feature type="compositionally biased region" description="Low complexity" evidence="2">
    <location>
        <begin position="122"/>
        <end position="141"/>
    </location>
</feature>
<dbReference type="InterPro" id="IPR014162">
    <property type="entry name" value="CpoB_C"/>
</dbReference>
<dbReference type="Proteomes" id="UP001243420">
    <property type="component" value="Chromosome"/>
</dbReference>
<comment type="subcellular location">
    <subcellularLocation>
        <location evidence="1">Periplasm</location>
    </subcellularLocation>
</comment>
<feature type="region of interest" description="Disordered" evidence="2">
    <location>
        <begin position="122"/>
        <end position="147"/>
    </location>
</feature>
<feature type="signal peptide" evidence="1">
    <location>
        <begin position="1"/>
        <end position="17"/>
    </location>
</feature>
<keyword evidence="1" id="KW-0132">Cell division</keyword>
<dbReference type="RefSeq" id="WP_279966230.1">
    <property type="nucleotide sequence ID" value="NZ_CP122537.1"/>
</dbReference>
<keyword evidence="4" id="KW-1185">Reference proteome</keyword>
<comment type="similarity">
    <text evidence="1">Belongs to the CpoB family.</text>
</comment>
<organism evidence="3 4">
    <name type="scientific">Jannaschia ovalis</name>
    <dbReference type="NCBI Taxonomy" id="3038773"/>
    <lineage>
        <taxon>Bacteria</taxon>
        <taxon>Pseudomonadati</taxon>
        <taxon>Pseudomonadota</taxon>
        <taxon>Alphaproteobacteria</taxon>
        <taxon>Rhodobacterales</taxon>
        <taxon>Roseobacteraceae</taxon>
        <taxon>Jannaschia</taxon>
    </lineage>
</organism>
<feature type="chain" id="PRO_5044906703" description="Cell division coordinator CpoB" evidence="1">
    <location>
        <begin position="18"/>
        <end position="275"/>
    </location>
</feature>
<evidence type="ECO:0000313" key="4">
    <source>
        <dbReference type="Proteomes" id="UP001243420"/>
    </source>
</evidence>
<keyword evidence="1" id="KW-0732">Signal</keyword>
<evidence type="ECO:0000256" key="2">
    <source>
        <dbReference type="SAM" id="MobiDB-lite"/>
    </source>
</evidence>
<dbReference type="Pfam" id="PF13432">
    <property type="entry name" value="TPR_16"/>
    <property type="match status" value="1"/>
</dbReference>
<dbReference type="Gene3D" id="1.25.40.10">
    <property type="entry name" value="Tetratricopeptide repeat domain"/>
    <property type="match status" value="1"/>
</dbReference>